<sequence>MGKLILLLILAAIVWWLWRKLQAPARDAPPQASRPAESMVSCAHCGVNQPRSECVESGGRLYCCEAHRRAAEAGHGER</sequence>
<evidence type="ECO:0000313" key="1">
    <source>
        <dbReference type="EMBL" id="QRJ65206.1"/>
    </source>
</evidence>
<dbReference type="RefSeq" id="WP_203388731.1">
    <property type="nucleotide sequence ID" value="NZ_CP064781.1"/>
</dbReference>
<proteinExistence type="predicted"/>
<dbReference type="AlphaFoldDB" id="A0A974SRK2"/>
<accession>A0A974SRK2</accession>
<dbReference type="NCBIfam" id="NF041023">
    <property type="entry name" value="PP0621_fam"/>
    <property type="match status" value="1"/>
</dbReference>
<dbReference type="InterPro" id="IPR049708">
    <property type="entry name" value="PP0621-like"/>
</dbReference>
<dbReference type="KEGG" id="ares:IWH25_07700"/>
<name>A0A974SRK2_9RHOO</name>
<organism evidence="1 2">
    <name type="scientific">Azospira restricta</name>
    <dbReference type="NCBI Taxonomy" id="404405"/>
    <lineage>
        <taxon>Bacteria</taxon>
        <taxon>Pseudomonadati</taxon>
        <taxon>Pseudomonadota</taxon>
        <taxon>Betaproteobacteria</taxon>
        <taxon>Rhodocyclales</taxon>
        <taxon>Rhodocyclaceae</taxon>
        <taxon>Azospira</taxon>
    </lineage>
</organism>
<dbReference type="Proteomes" id="UP000663444">
    <property type="component" value="Chromosome"/>
</dbReference>
<evidence type="ECO:0008006" key="3">
    <source>
        <dbReference type="Google" id="ProtNLM"/>
    </source>
</evidence>
<evidence type="ECO:0000313" key="2">
    <source>
        <dbReference type="Proteomes" id="UP000663444"/>
    </source>
</evidence>
<dbReference type="EMBL" id="CP064781">
    <property type="protein sequence ID" value="QRJ65206.1"/>
    <property type="molecule type" value="Genomic_DNA"/>
</dbReference>
<protein>
    <recommendedName>
        <fullName evidence="3">MYND finger</fullName>
    </recommendedName>
</protein>
<keyword evidence="2" id="KW-1185">Reference proteome</keyword>
<reference evidence="1" key="1">
    <citation type="submission" date="2020-11" db="EMBL/GenBank/DDBJ databases">
        <title>Azospira restricta DSM 18626 genome sequence.</title>
        <authorList>
            <person name="Moe W.M."/>
        </authorList>
    </citation>
    <scope>NUCLEOTIDE SEQUENCE</scope>
    <source>
        <strain evidence="1">DSM 18626</strain>
    </source>
</reference>
<gene>
    <name evidence="1" type="ORF">IWH25_07700</name>
</gene>